<organism evidence="3 4">
    <name type="scientific">Fusarium acuminatum</name>
    <dbReference type="NCBI Taxonomy" id="5515"/>
    <lineage>
        <taxon>Eukaryota</taxon>
        <taxon>Fungi</taxon>
        <taxon>Dikarya</taxon>
        <taxon>Ascomycota</taxon>
        <taxon>Pezizomycotina</taxon>
        <taxon>Sordariomycetes</taxon>
        <taxon>Hypocreomycetidae</taxon>
        <taxon>Hypocreales</taxon>
        <taxon>Nectriaceae</taxon>
        <taxon>Fusarium</taxon>
        <taxon>Fusarium tricinctum species complex</taxon>
    </lineage>
</organism>
<evidence type="ECO:0000313" key="3">
    <source>
        <dbReference type="EMBL" id="WZH45069.1"/>
    </source>
</evidence>
<feature type="transmembrane region" description="Helical" evidence="2">
    <location>
        <begin position="126"/>
        <end position="148"/>
    </location>
</feature>
<protein>
    <submittedName>
        <fullName evidence="3">Uncharacterized protein</fullName>
    </submittedName>
</protein>
<dbReference type="EMBL" id="CP151262">
    <property type="protein sequence ID" value="WZH45069.1"/>
    <property type="molecule type" value="Genomic_DNA"/>
</dbReference>
<feature type="compositionally biased region" description="Basic and acidic residues" evidence="1">
    <location>
        <begin position="669"/>
        <end position="681"/>
    </location>
</feature>
<proteinExistence type="predicted"/>
<keyword evidence="4" id="KW-1185">Reference proteome</keyword>
<sequence>MDGDTTSTISTGFQFQANSTSKWDNELKFAAAGSVRTSIVVLAIFNLLMAFAVTVSILMRSWRTLKRTEPVWDLRSSWLRLVKGRDIYPFALSLGIVAQGIVYAIAQSKGFESLMILRCTMISQTMLPAFFIVPFIQLVFGLELTIRIMSPRVFPFRGRFNTLACLATIGVLLIIVLSITFVVRPSQFCFANLLSYLHRYDAGCFGALLTVIVLVLVECGLICFKLHTGARMSVADRDEASRMVYFMVIAVISYVSTPIDLQDTAYTNLKQTLQVTFFYNTAFQDPGASSNTTMELAAIGTVVTNMSGLLLGCLYLFLRSSKSPTGCSDDDIEASQGFKKWGDDQDQEPQTPGSAMLQPLELPKLAHKANSKESLLVDDRVEDKVFGARKDFLKAGLKPLRLSTMRQSDDFPTAPKPIRTSSKESIRNLKRSMYSIFPKAEPPKSPVLLPTTTYKDTASKKMPPQNFADDLLAPPGLRLPNRNLRASGASMLSMATVQIGLRLSNIADMRPSESKPKQDPEPVHNLDCPNSTVRFFPRKTSPLAIAIVDVPGEGTSYKIQDNFDNNLTEKELPPVPLSAGMATPPETTLSSAVYSPQEQKPGPFSHTPKMGSVSSTTAHNRQGSRSMGEPSRVHSRQGSRTIQESNRIHSRQSSRAGPETGRVHSRAGSRVDPEARKGPWI</sequence>
<evidence type="ECO:0000256" key="2">
    <source>
        <dbReference type="SAM" id="Phobius"/>
    </source>
</evidence>
<feature type="transmembrane region" description="Helical" evidence="2">
    <location>
        <begin position="39"/>
        <end position="59"/>
    </location>
</feature>
<feature type="compositionally biased region" description="Polar residues" evidence="1">
    <location>
        <begin position="636"/>
        <end position="655"/>
    </location>
</feature>
<feature type="region of interest" description="Disordered" evidence="1">
    <location>
        <begin position="567"/>
        <end position="681"/>
    </location>
</feature>
<feature type="transmembrane region" description="Helical" evidence="2">
    <location>
        <begin position="296"/>
        <end position="318"/>
    </location>
</feature>
<evidence type="ECO:0000313" key="4">
    <source>
        <dbReference type="Proteomes" id="UP001489902"/>
    </source>
</evidence>
<feature type="transmembrane region" description="Helical" evidence="2">
    <location>
        <begin position="160"/>
        <end position="183"/>
    </location>
</feature>
<reference evidence="3 4" key="1">
    <citation type="submission" date="2024-04" db="EMBL/GenBank/DDBJ databases">
        <title>Complete genome sequence of Fusarium acuminatum.</title>
        <authorList>
            <person name="Lan B."/>
        </authorList>
    </citation>
    <scope>NUCLEOTIDE SEQUENCE [LARGE SCALE GENOMIC DNA]</scope>
    <source>
        <strain evidence="3">1A</strain>
    </source>
</reference>
<keyword evidence="2" id="KW-1133">Transmembrane helix</keyword>
<dbReference type="Proteomes" id="UP001489902">
    <property type="component" value="Chromosome 3"/>
</dbReference>
<gene>
    <name evidence="3" type="ORF">QYS62_006110</name>
</gene>
<feature type="region of interest" description="Disordered" evidence="1">
    <location>
        <begin position="325"/>
        <end position="355"/>
    </location>
</feature>
<feature type="transmembrane region" description="Helical" evidence="2">
    <location>
        <begin position="87"/>
        <end position="106"/>
    </location>
</feature>
<evidence type="ECO:0000256" key="1">
    <source>
        <dbReference type="SAM" id="MobiDB-lite"/>
    </source>
</evidence>
<keyword evidence="2" id="KW-0472">Membrane</keyword>
<keyword evidence="2" id="KW-0812">Transmembrane</keyword>
<accession>A0ABZ2WWM3</accession>
<feature type="transmembrane region" description="Helical" evidence="2">
    <location>
        <begin position="203"/>
        <end position="224"/>
    </location>
</feature>
<feature type="compositionally biased region" description="Polar residues" evidence="1">
    <location>
        <begin position="585"/>
        <end position="598"/>
    </location>
</feature>
<feature type="compositionally biased region" description="Polar residues" evidence="1">
    <location>
        <begin position="612"/>
        <end position="625"/>
    </location>
</feature>
<name>A0ABZ2WWM3_9HYPO</name>
<feature type="transmembrane region" description="Helical" evidence="2">
    <location>
        <begin position="244"/>
        <end position="261"/>
    </location>
</feature>